<dbReference type="EMBL" id="SNYK01000005">
    <property type="protein sequence ID" value="TDQ38156.1"/>
    <property type="molecule type" value="Genomic_DNA"/>
</dbReference>
<evidence type="ECO:0000256" key="5">
    <source>
        <dbReference type="ARBA" id="ARBA00023136"/>
    </source>
</evidence>
<organism evidence="7 8">
    <name type="scientific">Thiopseudomonas denitrificans</name>
    <dbReference type="NCBI Taxonomy" id="1501432"/>
    <lineage>
        <taxon>Bacteria</taxon>
        <taxon>Pseudomonadati</taxon>
        <taxon>Pseudomonadota</taxon>
        <taxon>Gammaproteobacteria</taxon>
        <taxon>Pseudomonadales</taxon>
        <taxon>Pseudomonadaceae</taxon>
        <taxon>Thiopseudomonas</taxon>
    </lineage>
</organism>
<keyword evidence="4 6" id="KW-1133">Transmembrane helix</keyword>
<feature type="transmembrane region" description="Helical" evidence="6">
    <location>
        <begin position="7"/>
        <end position="28"/>
    </location>
</feature>
<dbReference type="GO" id="GO:0005886">
    <property type="term" value="C:plasma membrane"/>
    <property type="evidence" value="ECO:0007669"/>
    <property type="project" value="UniProtKB-SubCell"/>
</dbReference>
<keyword evidence="2" id="KW-1003">Cell membrane</keyword>
<keyword evidence="5 6" id="KW-0472">Membrane</keyword>
<dbReference type="RefSeq" id="WP_101497167.1">
    <property type="nucleotide sequence ID" value="NZ_LNJZ01000008.1"/>
</dbReference>
<evidence type="ECO:0000313" key="7">
    <source>
        <dbReference type="EMBL" id="TDQ38156.1"/>
    </source>
</evidence>
<feature type="transmembrane region" description="Helical" evidence="6">
    <location>
        <begin position="68"/>
        <end position="86"/>
    </location>
</feature>
<protein>
    <submittedName>
        <fullName evidence="7">Cytochrome c oxidase subunit IV</fullName>
    </submittedName>
</protein>
<evidence type="ECO:0000256" key="3">
    <source>
        <dbReference type="ARBA" id="ARBA00022692"/>
    </source>
</evidence>
<gene>
    <name evidence="7" type="ORF">DFQ45_10567</name>
</gene>
<evidence type="ECO:0000313" key="8">
    <source>
        <dbReference type="Proteomes" id="UP000294575"/>
    </source>
</evidence>
<feature type="transmembrane region" description="Helical" evidence="6">
    <location>
        <begin position="34"/>
        <end position="56"/>
    </location>
</feature>
<keyword evidence="3 6" id="KW-0812">Transmembrane</keyword>
<dbReference type="OrthoDB" id="9181004at2"/>
<evidence type="ECO:0000256" key="6">
    <source>
        <dbReference type="SAM" id="Phobius"/>
    </source>
</evidence>
<evidence type="ECO:0000256" key="4">
    <source>
        <dbReference type="ARBA" id="ARBA00022989"/>
    </source>
</evidence>
<evidence type="ECO:0000256" key="2">
    <source>
        <dbReference type="ARBA" id="ARBA00022475"/>
    </source>
</evidence>
<dbReference type="InterPro" id="IPR005171">
    <property type="entry name" value="Cyt_c_oxidase_su4_prok"/>
</dbReference>
<dbReference type="AlphaFoldDB" id="A0A4R6TXW2"/>
<dbReference type="Proteomes" id="UP000294575">
    <property type="component" value="Unassembled WGS sequence"/>
</dbReference>
<comment type="caution">
    <text evidence="7">The sequence shown here is derived from an EMBL/GenBank/DDBJ whole genome shotgun (WGS) entry which is preliminary data.</text>
</comment>
<proteinExistence type="predicted"/>
<dbReference type="Pfam" id="PF03626">
    <property type="entry name" value="COX4_pro"/>
    <property type="match status" value="1"/>
</dbReference>
<keyword evidence="8" id="KW-1185">Reference proteome</keyword>
<evidence type="ECO:0000256" key="1">
    <source>
        <dbReference type="ARBA" id="ARBA00004651"/>
    </source>
</evidence>
<name>A0A4R6TXW2_9GAMM</name>
<sequence length="88" mass="9729">MNNLKHEIALLGCWIALMLATMGTVYWGTHATSLTLQVMVIMLIAVFKSGVIIDGFMELWSAGSKWRLIMYGWPVLMAVVVGATLLTK</sequence>
<comment type="subcellular location">
    <subcellularLocation>
        <location evidence="1">Cell membrane</location>
        <topology evidence="1">Multi-pass membrane protein</topology>
    </subcellularLocation>
</comment>
<accession>A0A4R6TXW2</accession>
<reference evidence="7 8" key="1">
    <citation type="submission" date="2019-03" db="EMBL/GenBank/DDBJ databases">
        <title>Genomic Encyclopedia of Type Strains, Phase IV (KMG-IV): sequencing the most valuable type-strain genomes for metagenomic binning, comparative biology and taxonomic classification.</title>
        <authorList>
            <person name="Goeker M."/>
        </authorList>
    </citation>
    <scope>NUCLEOTIDE SEQUENCE [LARGE SCALE GENOMIC DNA]</scope>
    <source>
        <strain evidence="7 8">DSM 28679</strain>
    </source>
</reference>